<organism evidence="1 2">
    <name type="scientific">Paralvinella palmiformis</name>
    <dbReference type="NCBI Taxonomy" id="53620"/>
    <lineage>
        <taxon>Eukaryota</taxon>
        <taxon>Metazoa</taxon>
        <taxon>Spiralia</taxon>
        <taxon>Lophotrochozoa</taxon>
        <taxon>Annelida</taxon>
        <taxon>Polychaeta</taxon>
        <taxon>Sedentaria</taxon>
        <taxon>Canalipalpata</taxon>
        <taxon>Terebellida</taxon>
        <taxon>Terebelliformia</taxon>
        <taxon>Alvinellidae</taxon>
        <taxon>Paralvinella</taxon>
    </lineage>
</organism>
<evidence type="ECO:0000313" key="1">
    <source>
        <dbReference type="EMBL" id="KAK2148631.1"/>
    </source>
</evidence>
<comment type="caution">
    <text evidence="1">The sequence shown here is derived from an EMBL/GenBank/DDBJ whole genome shotgun (WGS) entry which is preliminary data.</text>
</comment>
<reference evidence="1" key="1">
    <citation type="journal article" date="2023" name="Mol. Biol. Evol.">
        <title>Third-Generation Sequencing Reveals the Adaptive Role of the Epigenome in Three Deep-Sea Polychaetes.</title>
        <authorList>
            <person name="Perez M."/>
            <person name="Aroh O."/>
            <person name="Sun Y."/>
            <person name="Lan Y."/>
            <person name="Juniper S.K."/>
            <person name="Young C.R."/>
            <person name="Angers B."/>
            <person name="Qian P.Y."/>
        </authorList>
    </citation>
    <scope>NUCLEOTIDE SEQUENCE</scope>
    <source>
        <strain evidence="1">P08H-3</strain>
    </source>
</reference>
<proteinExistence type="predicted"/>
<keyword evidence="2" id="KW-1185">Reference proteome</keyword>
<protein>
    <submittedName>
        <fullName evidence="1">Uncharacterized protein</fullName>
    </submittedName>
</protein>
<sequence>MLELAPSYFGEVLWICLGDALKIYDLIDSERIKDSISDGKYLSLEDCTSDQCHEAGLSRITRAVCVLQCFLKTSSTGRDQFGSGTSRDLTAVGTDLRGRELDPVQACIEAKCLDSQHYMQCAYDRCLTSKRRTRQSSDAWKAVFQRTDPDQIQDWLRVRSKRPIELCSGCFPNSSSWPQCRSSCGK</sequence>
<dbReference type="EMBL" id="JAODUP010000488">
    <property type="protein sequence ID" value="KAK2148631.1"/>
    <property type="molecule type" value="Genomic_DNA"/>
</dbReference>
<gene>
    <name evidence="1" type="ORF">LSH36_488g03054</name>
</gene>
<evidence type="ECO:0000313" key="2">
    <source>
        <dbReference type="Proteomes" id="UP001208570"/>
    </source>
</evidence>
<accession>A0AAD9MYR3</accession>
<dbReference type="AlphaFoldDB" id="A0AAD9MYR3"/>
<dbReference type="Proteomes" id="UP001208570">
    <property type="component" value="Unassembled WGS sequence"/>
</dbReference>
<name>A0AAD9MYR3_9ANNE</name>